<protein>
    <submittedName>
        <fullName evidence="1">Uncharacterized protein</fullName>
    </submittedName>
</protein>
<evidence type="ECO:0000313" key="1">
    <source>
        <dbReference type="EMBL" id="KAK0542127.1"/>
    </source>
</evidence>
<comment type="caution">
    <text evidence="1">The sequence shown here is derived from an EMBL/GenBank/DDBJ whole genome shotgun (WGS) entry which is preliminary data.</text>
</comment>
<dbReference type="AlphaFoldDB" id="A0AAN6GIR0"/>
<gene>
    <name evidence="1" type="ORF">OC846_006835</name>
</gene>
<name>A0AAN6GIR0_9BASI</name>
<organism evidence="1 2">
    <name type="scientific">Tilletia horrida</name>
    <dbReference type="NCBI Taxonomy" id="155126"/>
    <lineage>
        <taxon>Eukaryota</taxon>
        <taxon>Fungi</taxon>
        <taxon>Dikarya</taxon>
        <taxon>Basidiomycota</taxon>
        <taxon>Ustilaginomycotina</taxon>
        <taxon>Exobasidiomycetes</taxon>
        <taxon>Tilletiales</taxon>
        <taxon>Tilletiaceae</taxon>
        <taxon>Tilletia</taxon>
    </lineage>
</organism>
<dbReference type="EMBL" id="JAPDMZ010000618">
    <property type="protein sequence ID" value="KAK0542127.1"/>
    <property type="molecule type" value="Genomic_DNA"/>
</dbReference>
<dbReference type="Proteomes" id="UP001176517">
    <property type="component" value="Unassembled WGS sequence"/>
</dbReference>
<reference evidence="1" key="1">
    <citation type="journal article" date="2023" name="PhytoFront">
        <title>Draft Genome Resources of Seven Strains of Tilletia horrida, Causal Agent of Kernel Smut of Rice.</title>
        <authorList>
            <person name="Khanal S."/>
            <person name="Antony Babu S."/>
            <person name="Zhou X.G."/>
        </authorList>
    </citation>
    <scope>NUCLEOTIDE SEQUENCE</scope>
    <source>
        <strain evidence="1">TX6</strain>
    </source>
</reference>
<evidence type="ECO:0000313" key="2">
    <source>
        <dbReference type="Proteomes" id="UP001176517"/>
    </source>
</evidence>
<accession>A0AAN6GIR0</accession>
<sequence>MIFKAAVIVWMTSVFILAASVYCAALPLKRPFSVERQPPTSAFSLRANDEIVPDRAALHQSFVEHQRAWAGYMERIFKIIEHGPKPLGPRLRAKAQQLLQQAQDTHNAMVDIKDQIFAIAPPSINLPSLDDVPKIPE</sequence>
<keyword evidence="2" id="KW-1185">Reference proteome</keyword>
<proteinExistence type="predicted"/>